<evidence type="ECO:0000259" key="11">
    <source>
        <dbReference type="Pfam" id="PF13089"/>
    </source>
</evidence>
<dbReference type="Pfam" id="PF02503">
    <property type="entry name" value="PP_kinase"/>
    <property type="match status" value="1"/>
</dbReference>
<dbReference type="GO" id="GO:0008976">
    <property type="term" value="F:polyphosphate kinase activity"/>
    <property type="evidence" value="ECO:0007669"/>
    <property type="project" value="UniProtKB-UniRule"/>
</dbReference>
<evidence type="ECO:0000256" key="9">
    <source>
        <dbReference type="RuleBase" id="RU003800"/>
    </source>
</evidence>
<dbReference type="PIRSF" id="PIRSF015589">
    <property type="entry name" value="PP_kinase"/>
    <property type="match status" value="1"/>
</dbReference>
<evidence type="ECO:0000259" key="13">
    <source>
        <dbReference type="Pfam" id="PF17941"/>
    </source>
</evidence>
<keyword evidence="3 8" id="KW-0479">Metal-binding</keyword>
<evidence type="ECO:0000256" key="6">
    <source>
        <dbReference type="ARBA" id="ARBA00022840"/>
    </source>
</evidence>
<dbReference type="Proteomes" id="UP000623842">
    <property type="component" value="Unassembled WGS sequence"/>
</dbReference>
<evidence type="ECO:0000256" key="2">
    <source>
        <dbReference type="ARBA" id="ARBA00022679"/>
    </source>
</evidence>
<feature type="binding site" evidence="8">
    <location>
        <position position="386"/>
    </location>
    <ligand>
        <name>Mg(2+)</name>
        <dbReference type="ChEBI" id="CHEBI:18420"/>
    </ligand>
</feature>
<reference evidence="14" key="1">
    <citation type="journal article" date="2014" name="Int. J. Syst. Evol. Microbiol.">
        <title>Complete genome sequence of Corynebacterium casei LMG S-19264T (=DSM 44701T), isolated from a smear-ripened cheese.</title>
        <authorList>
            <consortium name="US DOE Joint Genome Institute (JGI-PGF)"/>
            <person name="Walter F."/>
            <person name="Albersmeier A."/>
            <person name="Kalinowski J."/>
            <person name="Ruckert C."/>
        </authorList>
    </citation>
    <scope>NUCLEOTIDE SEQUENCE</scope>
    <source>
        <strain evidence="14">KCTC 42731</strain>
    </source>
</reference>
<keyword evidence="15" id="KW-1185">Reference proteome</keyword>
<keyword evidence="4 8" id="KW-0547">Nucleotide-binding</keyword>
<dbReference type="InterPro" id="IPR036830">
    <property type="entry name" value="PP_kinase_middle_dom_sf"/>
</dbReference>
<dbReference type="InterPro" id="IPR036832">
    <property type="entry name" value="PPK_N_dom_sf"/>
</dbReference>
<dbReference type="Pfam" id="PF13090">
    <property type="entry name" value="PP_kinase_C"/>
    <property type="match status" value="1"/>
</dbReference>
<evidence type="ECO:0000256" key="7">
    <source>
        <dbReference type="ARBA" id="ARBA00022842"/>
    </source>
</evidence>
<name>A0A919EIF7_9GAMM</name>
<dbReference type="SUPFAM" id="SSF140356">
    <property type="entry name" value="PPK N-terminal domain-like"/>
    <property type="match status" value="1"/>
</dbReference>
<keyword evidence="7 8" id="KW-0460">Magnesium</keyword>
<evidence type="ECO:0000256" key="5">
    <source>
        <dbReference type="ARBA" id="ARBA00022777"/>
    </source>
</evidence>
<evidence type="ECO:0000313" key="15">
    <source>
        <dbReference type="Proteomes" id="UP000623842"/>
    </source>
</evidence>
<dbReference type="FunFam" id="3.30.870.10:FF:000001">
    <property type="entry name" value="Polyphosphate kinase"/>
    <property type="match status" value="1"/>
</dbReference>
<comment type="PTM">
    <text evidence="8 9">An intermediate of this reaction is the autophosphorylated ppk in which a phosphate is covalently linked to a histidine residue through a N-P bond.</text>
</comment>
<feature type="binding site" evidence="8">
    <location>
        <position position="575"/>
    </location>
    <ligand>
        <name>ATP</name>
        <dbReference type="ChEBI" id="CHEBI:30616"/>
    </ligand>
</feature>
<dbReference type="GO" id="GO:0046872">
    <property type="term" value="F:metal ion binding"/>
    <property type="evidence" value="ECO:0007669"/>
    <property type="project" value="UniProtKB-KW"/>
</dbReference>
<dbReference type="GO" id="GO:0009358">
    <property type="term" value="C:polyphosphate kinase complex"/>
    <property type="evidence" value="ECO:0007669"/>
    <property type="project" value="InterPro"/>
</dbReference>
<proteinExistence type="inferred from homology"/>
<dbReference type="EC" id="2.7.4.1" evidence="8 9"/>
<keyword evidence="5 8" id="KW-0418">Kinase</keyword>
<feature type="domain" description="Polyphosphate kinase C-terminal" evidence="12">
    <location>
        <begin position="514"/>
        <end position="685"/>
    </location>
</feature>
<dbReference type="Gene3D" id="3.30.1840.10">
    <property type="entry name" value="Polyphosphate kinase middle domain"/>
    <property type="match status" value="1"/>
</dbReference>
<keyword evidence="1 8" id="KW-0597">Phosphoprotein</keyword>
<dbReference type="NCBIfam" id="NF003917">
    <property type="entry name" value="PRK05443.1-1"/>
    <property type="match status" value="1"/>
</dbReference>
<dbReference type="PANTHER" id="PTHR30218">
    <property type="entry name" value="POLYPHOSPHATE KINASE"/>
    <property type="match status" value="1"/>
</dbReference>
<dbReference type="GO" id="GO:0005524">
    <property type="term" value="F:ATP binding"/>
    <property type="evidence" value="ECO:0007669"/>
    <property type="project" value="UniProtKB-KW"/>
</dbReference>
<dbReference type="GO" id="GO:0006799">
    <property type="term" value="P:polyphosphate biosynthetic process"/>
    <property type="evidence" value="ECO:0007669"/>
    <property type="project" value="UniProtKB-UniRule"/>
</dbReference>
<dbReference type="EMBL" id="BNCK01000002">
    <property type="protein sequence ID" value="GHF83860.1"/>
    <property type="molecule type" value="Genomic_DNA"/>
</dbReference>
<feature type="binding site" evidence="8">
    <location>
        <position position="416"/>
    </location>
    <ligand>
        <name>Mg(2+)</name>
        <dbReference type="ChEBI" id="CHEBI:18420"/>
    </ligand>
</feature>
<dbReference type="Pfam" id="PF13089">
    <property type="entry name" value="PP_kinase_N"/>
    <property type="match status" value="1"/>
</dbReference>
<sequence length="705" mass="82046">MIDKKFFFNKELSWLSFNERVLQEAGDSSVPLIERIHFLGIYSSNLDEFFRVRVADIRRKLLLENAKSDVETEEQKNLELLLAQIHDTVARLTESFRGHARQAFEELKAHNIELLFNDEKSTVFDQELNPDEKHFITTLFKNHIIRHITPIFIASNTQLVSCLDDDGIYLLVALKQQENVQYVLIEIPRSDVNRFIILPKDKDKQTQRIVMVDDIVHYFLGDIFKGMIDYEEIDAYSVKLTRDAEYDLNDELDQSLLDKMSKGLKQRLTADPVRLGYDKNMPDYMLKYLRKSLKIKDQNNLVPGVRYRHFKDFISFPNLGGRELEKVDLPALDASRFGSNNLSFDDITQNDILVYYPYHKFRHFTEFVRQASYDPLVKTIKINIYRVAKKSEIIHSLIEAVKNGKQVTVVVELRARFDEEANIEWAKRMKDAGIHVEFGIDSLKVHSKLCLVTRQENDKLARYAHIGTGNFHEKNARIYTDFSLFTKHKEIAQEVDNVFSFIAHSYKRFRFNHLIVSPLTSRRRYYQLIDNEINHAKKGNKAKITLKVNNLIDKGLITRLYQASKAGVKIDIIVRGMCSLVPGQPGISDNIFAISIVDQFLEHPRVMIFHNGGANDLYISSADWMERNIDHRVEVSCPIYDPVLKQRIIDIINIQLNDNKKARIINAAQDNTYVKNGRKKPVRSQIDIYNYLVEQEKNDKIARAI</sequence>
<dbReference type="InterPro" id="IPR024953">
    <property type="entry name" value="PP_kinase_middle"/>
</dbReference>
<dbReference type="InterPro" id="IPR025198">
    <property type="entry name" value="PPK_N_dom"/>
</dbReference>
<evidence type="ECO:0000313" key="14">
    <source>
        <dbReference type="EMBL" id="GHF83860.1"/>
    </source>
</evidence>
<evidence type="ECO:0000256" key="3">
    <source>
        <dbReference type="ARBA" id="ARBA00022723"/>
    </source>
</evidence>
<dbReference type="CDD" id="cd09167">
    <property type="entry name" value="PLDc_EcPPK1_C2_like"/>
    <property type="match status" value="1"/>
</dbReference>
<dbReference type="RefSeq" id="WP_189767697.1">
    <property type="nucleotide sequence ID" value="NZ_BNCK01000002.1"/>
</dbReference>
<comment type="cofactor">
    <cofactor evidence="8">
        <name>Mg(2+)</name>
        <dbReference type="ChEBI" id="CHEBI:18420"/>
    </cofactor>
</comment>
<accession>A0A919EIF7</accession>
<feature type="binding site" evidence="8">
    <location>
        <position position="603"/>
    </location>
    <ligand>
        <name>ATP</name>
        <dbReference type="ChEBI" id="CHEBI:30616"/>
    </ligand>
</feature>
<protein>
    <recommendedName>
        <fullName evidence="8 9">Polyphosphate kinase</fullName>
        <ecNumber evidence="8 9">2.7.4.1</ecNumber>
    </recommendedName>
    <alternativeName>
        <fullName evidence="8">ATP-polyphosphate phosphotransferase</fullName>
    </alternativeName>
    <alternativeName>
        <fullName evidence="8">Polyphosphoric acid kinase</fullName>
    </alternativeName>
</protein>
<evidence type="ECO:0000259" key="10">
    <source>
        <dbReference type="Pfam" id="PF02503"/>
    </source>
</evidence>
<feature type="binding site" evidence="8">
    <location>
        <position position="45"/>
    </location>
    <ligand>
        <name>ATP</name>
        <dbReference type="ChEBI" id="CHEBI:30616"/>
    </ligand>
</feature>
<dbReference type="Pfam" id="PF17941">
    <property type="entry name" value="PP_kinase_C_1"/>
    <property type="match status" value="1"/>
</dbReference>
<dbReference type="SUPFAM" id="SSF56024">
    <property type="entry name" value="Phospholipase D/nuclease"/>
    <property type="match status" value="2"/>
</dbReference>
<dbReference type="SUPFAM" id="SSF143724">
    <property type="entry name" value="PHP14-like"/>
    <property type="match status" value="1"/>
</dbReference>
<dbReference type="PANTHER" id="PTHR30218:SF0">
    <property type="entry name" value="POLYPHOSPHATE KINASE"/>
    <property type="match status" value="1"/>
</dbReference>
<comment type="function">
    <text evidence="8 9">Catalyzes the reversible transfer of the terminal phosphate of ATP to form a long-chain polyphosphate (polyP).</text>
</comment>
<dbReference type="HAMAP" id="MF_00347">
    <property type="entry name" value="Polyphosphate_kinase"/>
    <property type="match status" value="1"/>
</dbReference>
<dbReference type="NCBIfam" id="TIGR03705">
    <property type="entry name" value="poly_P_kin"/>
    <property type="match status" value="1"/>
</dbReference>
<dbReference type="InterPro" id="IPR003414">
    <property type="entry name" value="PP_kinase"/>
</dbReference>
<dbReference type="Gene3D" id="1.20.58.310">
    <property type="entry name" value="Polyphosphate kinase N-terminal domain"/>
    <property type="match status" value="1"/>
</dbReference>
<keyword evidence="6 8" id="KW-0067">ATP-binding</keyword>
<evidence type="ECO:0000256" key="4">
    <source>
        <dbReference type="ARBA" id="ARBA00022741"/>
    </source>
</evidence>
<evidence type="ECO:0000259" key="12">
    <source>
        <dbReference type="Pfam" id="PF13090"/>
    </source>
</evidence>
<dbReference type="InterPro" id="IPR041108">
    <property type="entry name" value="PP_kinase_C_1"/>
</dbReference>
<dbReference type="AlphaFoldDB" id="A0A919EIF7"/>
<comment type="caution">
    <text evidence="14">The sequence shown here is derived from an EMBL/GenBank/DDBJ whole genome shotgun (WGS) entry which is preliminary data.</text>
</comment>
<feature type="domain" description="Polyphosphate kinase N-terminal" evidence="11">
    <location>
        <begin position="7"/>
        <end position="114"/>
    </location>
</feature>
<comment type="catalytic activity">
    <reaction evidence="8 9">
        <text>[phosphate](n) + ATP = [phosphate](n+1) + ADP</text>
        <dbReference type="Rhea" id="RHEA:19573"/>
        <dbReference type="Rhea" id="RHEA-COMP:9859"/>
        <dbReference type="Rhea" id="RHEA-COMP:14280"/>
        <dbReference type="ChEBI" id="CHEBI:16838"/>
        <dbReference type="ChEBI" id="CHEBI:30616"/>
        <dbReference type="ChEBI" id="CHEBI:456216"/>
        <dbReference type="EC" id="2.7.4.1"/>
    </reaction>
</comment>
<dbReference type="Gene3D" id="3.30.870.10">
    <property type="entry name" value="Endonuclease Chain A"/>
    <property type="match status" value="2"/>
</dbReference>
<evidence type="ECO:0000256" key="1">
    <source>
        <dbReference type="ARBA" id="ARBA00022553"/>
    </source>
</evidence>
<dbReference type="InterPro" id="IPR025200">
    <property type="entry name" value="PPK_C_dom2"/>
</dbReference>
<feature type="active site" description="Phosphohistidine intermediate" evidence="8">
    <location>
        <position position="446"/>
    </location>
</feature>
<organism evidence="14 15">
    <name type="scientific">Thalassotalea marina</name>
    <dbReference type="NCBI Taxonomy" id="1673741"/>
    <lineage>
        <taxon>Bacteria</taxon>
        <taxon>Pseudomonadati</taxon>
        <taxon>Pseudomonadota</taxon>
        <taxon>Gammaproteobacteria</taxon>
        <taxon>Alteromonadales</taxon>
        <taxon>Colwelliaceae</taxon>
        <taxon>Thalassotalea</taxon>
    </lineage>
</organism>
<keyword evidence="2 8" id="KW-0808">Transferase</keyword>
<feature type="domain" description="Polyphosphate kinase C-terminal" evidence="13">
    <location>
        <begin position="344"/>
        <end position="507"/>
    </location>
</feature>
<feature type="binding site" evidence="8">
    <location>
        <position position="479"/>
    </location>
    <ligand>
        <name>ATP</name>
        <dbReference type="ChEBI" id="CHEBI:30616"/>
    </ligand>
</feature>
<evidence type="ECO:0000256" key="8">
    <source>
        <dbReference type="HAMAP-Rule" id="MF_00347"/>
    </source>
</evidence>
<gene>
    <name evidence="8 14" type="primary">ppk</name>
    <name evidence="14" type="ORF">GCM10017161_08970</name>
</gene>
<reference evidence="14" key="2">
    <citation type="submission" date="2020-09" db="EMBL/GenBank/DDBJ databases">
        <authorList>
            <person name="Sun Q."/>
            <person name="Kim S."/>
        </authorList>
    </citation>
    <scope>NUCLEOTIDE SEQUENCE</scope>
    <source>
        <strain evidence="14">KCTC 42731</strain>
    </source>
</reference>
<feature type="domain" description="Polyphosphate kinase middle" evidence="10">
    <location>
        <begin position="132"/>
        <end position="316"/>
    </location>
</feature>
<comment type="similarity">
    <text evidence="8 9">Belongs to the polyphosphate kinase 1 (PPK1) family.</text>
</comment>